<evidence type="ECO:0000256" key="8">
    <source>
        <dbReference type="ARBA" id="ARBA00022898"/>
    </source>
</evidence>
<evidence type="ECO:0000256" key="1">
    <source>
        <dbReference type="ARBA" id="ARBA00001933"/>
    </source>
</evidence>
<keyword evidence="8" id="KW-0663">Pyridoxal phosphate</keyword>
<evidence type="ECO:0000256" key="6">
    <source>
        <dbReference type="ARBA" id="ARBA00022432"/>
    </source>
</evidence>
<dbReference type="FunFam" id="3.40.50.1100:FF:000040">
    <property type="entry name" value="L-serine dehydratase, putative"/>
    <property type="match status" value="1"/>
</dbReference>
<dbReference type="GO" id="GO:0009097">
    <property type="term" value="P:isoleucine biosynthetic process"/>
    <property type="evidence" value="ECO:0007669"/>
    <property type="project" value="TreeGrafter"/>
</dbReference>
<evidence type="ECO:0000256" key="10">
    <source>
        <dbReference type="ARBA" id="ARBA00049406"/>
    </source>
</evidence>
<protein>
    <recommendedName>
        <fullName evidence="5">L-serine ammonia-lyase</fullName>
        <ecNumber evidence="5">4.3.1.17</ecNumber>
    </recommendedName>
</protein>
<dbReference type="EMBL" id="JAUEDM010000002">
    <property type="protein sequence ID" value="KAK3325854.1"/>
    <property type="molecule type" value="Genomic_DNA"/>
</dbReference>
<dbReference type="GO" id="GO:0003941">
    <property type="term" value="F:L-serine ammonia-lyase activity"/>
    <property type="evidence" value="ECO:0007669"/>
    <property type="project" value="UniProtKB-EC"/>
</dbReference>
<reference evidence="12" key="1">
    <citation type="journal article" date="2023" name="Mol. Phylogenet. Evol.">
        <title>Genome-scale phylogeny and comparative genomics of the fungal order Sordariales.</title>
        <authorList>
            <person name="Hensen N."/>
            <person name="Bonometti L."/>
            <person name="Westerberg I."/>
            <person name="Brannstrom I.O."/>
            <person name="Guillou S."/>
            <person name="Cros-Aarteil S."/>
            <person name="Calhoun S."/>
            <person name="Haridas S."/>
            <person name="Kuo A."/>
            <person name="Mondo S."/>
            <person name="Pangilinan J."/>
            <person name="Riley R."/>
            <person name="LaButti K."/>
            <person name="Andreopoulos B."/>
            <person name="Lipzen A."/>
            <person name="Chen C."/>
            <person name="Yan M."/>
            <person name="Daum C."/>
            <person name="Ng V."/>
            <person name="Clum A."/>
            <person name="Steindorff A."/>
            <person name="Ohm R.A."/>
            <person name="Martin F."/>
            <person name="Silar P."/>
            <person name="Natvig D.O."/>
            <person name="Lalanne C."/>
            <person name="Gautier V."/>
            <person name="Ament-Velasquez S.L."/>
            <person name="Kruys A."/>
            <person name="Hutchinson M.I."/>
            <person name="Powell A.J."/>
            <person name="Barry K."/>
            <person name="Miller A.N."/>
            <person name="Grigoriev I.V."/>
            <person name="Debuchy R."/>
            <person name="Gladieux P."/>
            <person name="Hiltunen Thoren M."/>
            <person name="Johannesson H."/>
        </authorList>
    </citation>
    <scope>NUCLEOTIDE SEQUENCE</scope>
    <source>
        <strain evidence="12">CBS 118394</strain>
    </source>
</reference>
<comment type="subcellular location">
    <subcellularLocation>
        <location evidence="2">Cytoplasm</location>
    </subcellularLocation>
</comment>
<dbReference type="GO" id="GO:0006567">
    <property type="term" value="P:L-threonine catabolic process"/>
    <property type="evidence" value="ECO:0007669"/>
    <property type="project" value="TreeGrafter"/>
</dbReference>
<dbReference type="GO" id="GO:0030170">
    <property type="term" value="F:pyridoxal phosphate binding"/>
    <property type="evidence" value="ECO:0007669"/>
    <property type="project" value="InterPro"/>
</dbReference>
<comment type="pathway">
    <text evidence="3">Carbohydrate biosynthesis; gluconeogenesis.</text>
</comment>
<evidence type="ECO:0000259" key="11">
    <source>
        <dbReference type="Pfam" id="PF00291"/>
    </source>
</evidence>
<evidence type="ECO:0000256" key="5">
    <source>
        <dbReference type="ARBA" id="ARBA00012093"/>
    </source>
</evidence>
<dbReference type="GO" id="GO:0006565">
    <property type="term" value="P:L-serine catabolic process"/>
    <property type="evidence" value="ECO:0007669"/>
    <property type="project" value="TreeGrafter"/>
</dbReference>
<dbReference type="Pfam" id="PF00291">
    <property type="entry name" value="PALP"/>
    <property type="match status" value="1"/>
</dbReference>
<organism evidence="12 13">
    <name type="scientific">Apodospora peruviana</name>
    <dbReference type="NCBI Taxonomy" id="516989"/>
    <lineage>
        <taxon>Eukaryota</taxon>
        <taxon>Fungi</taxon>
        <taxon>Dikarya</taxon>
        <taxon>Ascomycota</taxon>
        <taxon>Pezizomycotina</taxon>
        <taxon>Sordariomycetes</taxon>
        <taxon>Sordariomycetidae</taxon>
        <taxon>Sordariales</taxon>
        <taxon>Lasiosphaeriaceae</taxon>
        <taxon>Apodospora</taxon>
    </lineage>
</organism>
<dbReference type="InterPro" id="IPR001926">
    <property type="entry name" value="TrpB-like_PALP"/>
</dbReference>
<dbReference type="GO" id="GO:0004794">
    <property type="term" value="F:threonine deaminase activity"/>
    <property type="evidence" value="ECO:0007669"/>
    <property type="project" value="TreeGrafter"/>
</dbReference>
<comment type="catalytic activity">
    <reaction evidence="10">
        <text>L-serine = pyruvate + NH4(+)</text>
        <dbReference type="Rhea" id="RHEA:19169"/>
        <dbReference type="ChEBI" id="CHEBI:15361"/>
        <dbReference type="ChEBI" id="CHEBI:28938"/>
        <dbReference type="ChEBI" id="CHEBI:33384"/>
        <dbReference type="EC" id="4.3.1.17"/>
    </reaction>
</comment>
<evidence type="ECO:0000256" key="2">
    <source>
        <dbReference type="ARBA" id="ARBA00004496"/>
    </source>
</evidence>
<evidence type="ECO:0000313" key="12">
    <source>
        <dbReference type="EMBL" id="KAK3325854.1"/>
    </source>
</evidence>
<dbReference type="InterPro" id="IPR000634">
    <property type="entry name" value="Ser/Thr_deHydtase_PyrdxlP-BS"/>
</dbReference>
<dbReference type="InterPro" id="IPR036052">
    <property type="entry name" value="TrpB-like_PALP_sf"/>
</dbReference>
<dbReference type="EC" id="4.3.1.17" evidence="5"/>
<feature type="domain" description="Tryptophan synthase beta chain-like PALP" evidence="11">
    <location>
        <begin position="15"/>
        <end position="311"/>
    </location>
</feature>
<comment type="caution">
    <text evidence="12">The sequence shown here is derived from an EMBL/GenBank/DDBJ whole genome shotgun (WGS) entry which is preliminary data.</text>
</comment>
<keyword evidence="9" id="KW-0456">Lyase</keyword>
<keyword evidence="13" id="KW-1185">Reference proteome</keyword>
<dbReference type="Proteomes" id="UP001283341">
    <property type="component" value="Unassembled WGS sequence"/>
</dbReference>
<dbReference type="GO" id="GO:0006094">
    <property type="term" value="P:gluconeogenesis"/>
    <property type="evidence" value="ECO:0007669"/>
    <property type="project" value="UniProtKB-KW"/>
</dbReference>
<comment type="cofactor">
    <cofactor evidence="1">
        <name>pyridoxal 5'-phosphate</name>
        <dbReference type="ChEBI" id="CHEBI:597326"/>
    </cofactor>
</comment>
<dbReference type="Gene3D" id="3.40.50.1100">
    <property type="match status" value="2"/>
</dbReference>
<evidence type="ECO:0000313" key="13">
    <source>
        <dbReference type="Proteomes" id="UP001283341"/>
    </source>
</evidence>
<sequence>MGSGTSGSDLPLPWIETPLIPSVPLSKEVGCNIFLKLENLQPSGSFKSRGVGNMMFRAAADCPPEESERIHFYCSSEGNAGLACATTAATLQCKATIVVPLSAPVIIEDKLKRLGAEVVRFGKNWSEADAHLRLELLANHDPTGRAVYVPPFDHPDIWTGAATMVDEVIAQMKGARIDGIVCSVGGGGLVNGVMEGLERNNLTDTQVLAVETIGADSLNASVKAGEHVTLPGITSIAASLGACRVSEKTYEWATRSDTKLISATVTDAQAAFACARFADDARFLVEVACGATFATAYNGNLRRYFGGASSVSDEEWKTRNVVLIVCGGNNTNLQTMDHYRSRYHLGVDRGEKKMARERG</sequence>
<dbReference type="PANTHER" id="PTHR48078">
    <property type="entry name" value="THREONINE DEHYDRATASE, MITOCHONDRIAL-RELATED"/>
    <property type="match status" value="1"/>
</dbReference>
<evidence type="ECO:0000256" key="3">
    <source>
        <dbReference type="ARBA" id="ARBA00004742"/>
    </source>
</evidence>
<gene>
    <name evidence="12" type="ORF">B0H66DRAFT_141329</name>
</gene>
<dbReference type="PANTHER" id="PTHR48078:SF2">
    <property type="entry name" value="CATABOLIC L-SERINE_THREONINE DEHYDRATASE"/>
    <property type="match status" value="1"/>
</dbReference>
<name>A0AAE0IJ09_9PEZI</name>
<dbReference type="AlphaFoldDB" id="A0AAE0IJ09"/>
<evidence type="ECO:0000256" key="4">
    <source>
        <dbReference type="ARBA" id="ARBA00010869"/>
    </source>
</evidence>
<evidence type="ECO:0000256" key="7">
    <source>
        <dbReference type="ARBA" id="ARBA00022490"/>
    </source>
</evidence>
<accession>A0AAE0IJ09</accession>
<evidence type="ECO:0000256" key="9">
    <source>
        <dbReference type="ARBA" id="ARBA00023239"/>
    </source>
</evidence>
<reference evidence="12" key="2">
    <citation type="submission" date="2023-06" db="EMBL/GenBank/DDBJ databases">
        <authorList>
            <consortium name="Lawrence Berkeley National Laboratory"/>
            <person name="Haridas S."/>
            <person name="Hensen N."/>
            <person name="Bonometti L."/>
            <person name="Westerberg I."/>
            <person name="Brannstrom I.O."/>
            <person name="Guillou S."/>
            <person name="Cros-Aarteil S."/>
            <person name="Calhoun S."/>
            <person name="Kuo A."/>
            <person name="Mondo S."/>
            <person name="Pangilinan J."/>
            <person name="Riley R."/>
            <person name="Labutti K."/>
            <person name="Andreopoulos B."/>
            <person name="Lipzen A."/>
            <person name="Chen C."/>
            <person name="Yanf M."/>
            <person name="Daum C."/>
            <person name="Ng V."/>
            <person name="Clum A."/>
            <person name="Steindorff A."/>
            <person name="Ohm R."/>
            <person name="Martin F."/>
            <person name="Silar P."/>
            <person name="Natvig D."/>
            <person name="Lalanne C."/>
            <person name="Gautier V."/>
            <person name="Ament-Velasquez S.L."/>
            <person name="Kruys A."/>
            <person name="Hutchinson M.I."/>
            <person name="Powell A.J."/>
            <person name="Barry K."/>
            <person name="Miller A.N."/>
            <person name="Grigoriev I.V."/>
            <person name="Debuchy R."/>
            <person name="Gladieux P."/>
            <person name="Thoren M.H."/>
            <person name="Johannesson H."/>
        </authorList>
    </citation>
    <scope>NUCLEOTIDE SEQUENCE</scope>
    <source>
        <strain evidence="12">CBS 118394</strain>
    </source>
</reference>
<keyword evidence="6" id="KW-0312">Gluconeogenesis</keyword>
<dbReference type="SUPFAM" id="SSF53686">
    <property type="entry name" value="Tryptophan synthase beta subunit-like PLP-dependent enzymes"/>
    <property type="match status" value="1"/>
</dbReference>
<comment type="similarity">
    <text evidence="4">Belongs to the serine/threonine dehydratase family.</text>
</comment>
<dbReference type="PROSITE" id="PS00165">
    <property type="entry name" value="DEHYDRATASE_SER_THR"/>
    <property type="match status" value="1"/>
</dbReference>
<dbReference type="GO" id="GO:0005737">
    <property type="term" value="C:cytoplasm"/>
    <property type="evidence" value="ECO:0007669"/>
    <property type="project" value="UniProtKB-SubCell"/>
</dbReference>
<keyword evidence="7" id="KW-0963">Cytoplasm</keyword>
<proteinExistence type="inferred from homology"/>
<dbReference type="InterPro" id="IPR050147">
    <property type="entry name" value="Ser/Thr_Dehydratase"/>
</dbReference>